<evidence type="ECO:0000313" key="3">
    <source>
        <dbReference type="Proteomes" id="UP000003515"/>
    </source>
</evidence>
<dbReference type="Proteomes" id="UP000003515">
    <property type="component" value="Unassembled WGS sequence"/>
</dbReference>
<keyword evidence="3" id="KW-1185">Reference proteome</keyword>
<reference evidence="2 3" key="1">
    <citation type="submission" date="2009-10" db="EMBL/GenBank/DDBJ databases">
        <authorList>
            <consortium name="Los Alamos National Laboratory (LANL)"/>
            <consortium name="National Microbial Pathogen Data Resource (NMPDR)"/>
            <person name="Munk A.C."/>
            <person name="Chertkov O."/>
            <person name="Tapia R."/>
            <person name="Green L."/>
            <person name="Rogers Y."/>
            <person name="Detter J.C."/>
            <person name="Bruce D."/>
            <person name="Brettin T.S."/>
            <person name="Colwell R.R."/>
            <person name="Huq A."/>
            <person name="Grim C.J."/>
            <person name="Hasan N.A."/>
            <person name="Bartels D."/>
            <person name="Vonstein V."/>
        </authorList>
    </citation>
    <scope>NUCLEOTIDE SEQUENCE [LARGE SCALE GENOMIC DNA]</scope>
    <source>
        <strain evidence="2 3">CIP 102891</strain>
    </source>
</reference>
<comment type="caution">
    <text evidence="2">The sequence shown here is derived from an EMBL/GenBank/DDBJ whole genome shotgun (WGS) entry which is preliminary data.</text>
</comment>
<evidence type="ECO:0000313" key="2">
    <source>
        <dbReference type="EMBL" id="EEX92175.1"/>
    </source>
</evidence>
<proteinExistence type="predicted"/>
<sequence>MTTKGDQPKACNSTSLPNEATRLSFNKRPIFPTKAQNNGKLPRQLPR</sequence>
<accession>A0ABP2GZ26</accession>
<dbReference type="EMBL" id="ACZV01000005">
    <property type="protein sequence ID" value="EEX92175.1"/>
    <property type="molecule type" value="Genomic_DNA"/>
</dbReference>
<organism evidence="2 3">
    <name type="scientific">Vibrio orientalis CIP 102891 = ATCC 33934</name>
    <dbReference type="NCBI Taxonomy" id="675816"/>
    <lineage>
        <taxon>Bacteria</taxon>
        <taxon>Pseudomonadati</taxon>
        <taxon>Pseudomonadota</taxon>
        <taxon>Gammaproteobacteria</taxon>
        <taxon>Vibrionales</taxon>
        <taxon>Vibrionaceae</taxon>
        <taxon>Vibrio</taxon>
        <taxon>Vibrio oreintalis group</taxon>
    </lineage>
</organism>
<protein>
    <submittedName>
        <fullName evidence="2">Uncharacterized protein</fullName>
    </submittedName>
</protein>
<name>A0ABP2GZ26_VIBOR</name>
<gene>
    <name evidence="2" type="ORF">VIA_002819</name>
</gene>
<feature type="compositionally biased region" description="Polar residues" evidence="1">
    <location>
        <begin position="1"/>
        <end position="24"/>
    </location>
</feature>
<evidence type="ECO:0000256" key="1">
    <source>
        <dbReference type="SAM" id="MobiDB-lite"/>
    </source>
</evidence>
<feature type="region of interest" description="Disordered" evidence="1">
    <location>
        <begin position="1"/>
        <end position="47"/>
    </location>
</feature>